<protein>
    <submittedName>
        <fullName evidence="7">Crotonase/enoyl-CoA hydratase family protein</fullName>
    </submittedName>
</protein>
<evidence type="ECO:0000256" key="5">
    <source>
        <dbReference type="ARBA" id="ARBA00023235"/>
    </source>
</evidence>
<evidence type="ECO:0000256" key="1">
    <source>
        <dbReference type="ARBA" id="ARBA00005005"/>
    </source>
</evidence>
<dbReference type="Gene3D" id="3.90.226.10">
    <property type="entry name" value="2-enoyl-CoA Hydratase, Chain A, domain 1"/>
    <property type="match status" value="1"/>
</dbReference>
<keyword evidence="5" id="KW-0413">Isomerase</keyword>
<name>A0ABP6Z0H0_9ACTN</name>
<keyword evidence="4" id="KW-0443">Lipid metabolism</keyword>
<evidence type="ECO:0000256" key="2">
    <source>
        <dbReference type="ARBA" id="ARBA00005254"/>
    </source>
</evidence>
<dbReference type="RefSeq" id="WP_231485033.1">
    <property type="nucleotide sequence ID" value="NZ_BAAAZO010000001.1"/>
</dbReference>
<dbReference type="NCBIfam" id="NF004794">
    <property type="entry name" value="PRK06142.1"/>
    <property type="match status" value="1"/>
</dbReference>
<evidence type="ECO:0000256" key="6">
    <source>
        <dbReference type="SAM" id="MobiDB-lite"/>
    </source>
</evidence>
<organism evidence="7 8">
    <name type="scientific">Kineosporia mesophila</name>
    <dbReference type="NCBI Taxonomy" id="566012"/>
    <lineage>
        <taxon>Bacteria</taxon>
        <taxon>Bacillati</taxon>
        <taxon>Actinomycetota</taxon>
        <taxon>Actinomycetes</taxon>
        <taxon>Kineosporiales</taxon>
        <taxon>Kineosporiaceae</taxon>
        <taxon>Kineosporia</taxon>
    </lineage>
</organism>
<keyword evidence="8" id="KW-1185">Reference proteome</keyword>
<dbReference type="PANTHER" id="PTHR43149">
    <property type="entry name" value="ENOYL-COA HYDRATASE"/>
    <property type="match status" value="1"/>
</dbReference>
<dbReference type="Gene3D" id="1.10.12.10">
    <property type="entry name" value="Lyase 2-enoyl-coa Hydratase, Chain A, domain 2"/>
    <property type="match status" value="1"/>
</dbReference>
<dbReference type="InterPro" id="IPR001753">
    <property type="entry name" value="Enoyl-CoA_hydra/iso"/>
</dbReference>
<accession>A0ABP6Z0H0</accession>
<gene>
    <name evidence="7" type="ORF">GCM10022223_04060</name>
</gene>
<dbReference type="EMBL" id="BAAAZO010000001">
    <property type="protein sequence ID" value="GAA3592571.1"/>
    <property type="molecule type" value="Genomic_DNA"/>
</dbReference>
<reference evidence="8" key="1">
    <citation type="journal article" date="2019" name="Int. J. Syst. Evol. Microbiol.">
        <title>The Global Catalogue of Microorganisms (GCM) 10K type strain sequencing project: providing services to taxonomists for standard genome sequencing and annotation.</title>
        <authorList>
            <consortium name="The Broad Institute Genomics Platform"/>
            <consortium name="The Broad Institute Genome Sequencing Center for Infectious Disease"/>
            <person name="Wu L."/>
            <person name="Ma J."/>
        </authorList>
    </citation>
    <scope>NUCLEOTIDE SEQUENCE [LARGE SCALE GENOMIC DNA]</scope>
    <source>
        <strain evidence="8">JCM 16902</strain>
    </source>
</reference>
<comment type="pathway">
    <text evidence="1">Lipid metabolism; fatty acid beta-oxidation.</text>
</comment>
<dbReference type="SUPFAM" id="SSF52096">
    <property type="entry name" value="ClpP/crotonase"/>
    <property type="match status" value="1"/>
</dbReference>
<dbReference type="CDD" id="cd06558">
    <property type="entry name" value="crotonase-like"/>
    <property type="match status" value="1"/>
</dbReference>
<dbReference type="InterPro" id="IPR045002">
    <property type="entry name" value="Ech1-like"/>
</dbReference>
<evidence type="ECO:0000256" key="4">
    <source>
        <dbReference type="ARBA" id="ARBA00023098"/>
    </source>
</evidence>
<dbReference type="Pfam" id="PF00378">
    <property type="entry name" value="ECH_1"/>
    <property type="match status" value="1"/>
</dbReference>
<dbReference type="InterPro" id="IPR014748">
    <property type="entry name" value="Enoyl-CoA_hydra_C"/>
</dbReference>
<dbReference type="Proteomes" id="UP001501074">
    <property type="component" value="Unassembled WGS sequence"/>
</dbReference>
<proteinExistence type="inferred from homology"/>
<feature type="region of interest" description="Disordered" evidence="6">
    <location>
        <begin position="31"/>
        <end position="83"/>
    </location>
</feature>
<comment type="caution">
    <text evidence="7">The sequence shown here is derived from an EMBL/GenBank/DDBJ whole genome shotgun (WGS) entry which is preliminary data.</text>
</comment>
<comment type="similarity">
    <text evidence="2">Belongs to the enoyl-CoA hydratase/isomerase family.</text>
</comment>
<evidence type="ECO:0000256" key="3">
    <source>
        <dbReference type="ARBA" id="ARBA00022832"/>
    </source>
</evidence>
<dbReference type="PANTHER" id="PTHR43149:SF1">
    <property type="entry name" value="DELTA(3,5)-DELTA(2,4)-DIENOYL-COA ISOMERASE, MITOCHONDRIAL"/>
    <property type="match status" value="1"/>
</dbReference>
<evidence type="ECO:0000313" key="8">
    <source>
        <dbReference type="Proteomes" id="UP001501074"/>
    </source>
</evidence>
<keyword evidence="3" id="KW-0276">Fatty acid metabolism</keyword>
<evidence type="ECO:0000313" key="7">
    <source>
        <dbReference type="EMBL" id="GAA3592571.1"/>
    </source>
</evidence>
<dbReference type="InterPro" id="IPR029045">
    <property type="entry name" value="ClpP/crotonase-like_dom_sf"/>
</dbReference>
<sequence>MTDQVKHARPAVQYEIPGTPLVSLDVRRLGVSGAGPERAGTEDAAKGALTWSGDGEEAAVAGRTDSAVRGDSSESAESPEQVGPVGHVAEVTLIGPGKGNLLGPDFWAELPRVFTALDRDETIRAVVLAGSGGTFSYGLDLMAFGRRWQGLFKGDPGLAGPRTRLHDEIRVMQDAVTAIAECRKPLVAAVSGWCIGGGVDVIAACDVRYASSEARFSVREVRMAMVADLGSLQRLPAIIGDGHFRELALTGKNIDAAWAERIGLVNRVLPGPDEVLATAREFADEVAKNPPLTVQGVKQVLDAERASRVQSGLKQVAAWNAAFMSSEDLVEAVTAFSERRSPDFTGR</sequence>